<dbReference type="EMBL" id="FNNH01000024">
    <property type="protein sequence ID" value="SDW71768.1"/>
    <property type="molecule type" value="Genomic_DNA"/>
</dbReference>
<accession>A0A1H2VTS8</accession>
<sequence>MTLSLQFCIGIALCVDELEVLFELLHKADFRQFVNARPWLNSHRLIHGSIFNEL</sequence>
<evidence type="ECO:0000313" key="1">
    <source>
        <dbReference type="EMBL" id="SDW71768.1"/>
    </source>
</evidence>
<organism evidence="1 2">
    <name type="scientific">Nitrosomonas communis</name>
    <dbReference type="NCBI Taxonomy" id="44574"/>
    <lineage>
        <taxon>Bacteria</taxon>
        <taxon>Pseudomonadati</taxon>
        <taxon>Pseudomonadota</taxon>
        <taxon>Betaproteobacteria</taxon>
        <taxon>Nitrosomonadales</taxon>
        <taxon>Nitrosomonadaceae</taxon>
        <taxon>Nitrosomonas</taxon>
    </lineage>
</organism>
<proteinExistence type="predicted"/>
<evidence type="ECO:0000313" key="2">
    <source>
        <dbReference type="Proteomes" id="UP000183454"/>
    </source>
</evidence>
<name>A0A1H2VTS8_9PROT</name>
<dbReference type="Proteomes" id="UP000183454">
    <property type="component" value="Unassembled WGS sequence"/>
</dbReference>
<gene>
    <name evidence="1" type="ORF">SAMN05421882_10245</name>
</gene>
<dbReference type="AlphaFoldDB" id="A0A1H2VTS8"/>
<reference evidence="1 2" key="1">
    <citation type="submission" date="2016-10" db="EMBL/GenBank/DDBJ databases">
        <authorList>
            <person name="de Groot N.N."/>
        </authorList>
    </citation>
    <scope>NUCLEOTIDE SEQUENCE [LARGE SCALE GENOMIC DNA]</scope>
    <source>
        <strain evidence="1 2">Nm110</strain>
    </source>
</reference>
<protein>
    <submittedName>
        <fullName evidence="1">Uncharacterized protein</fullName>
    </submittedName>
</protein>